<accession>A0A8J8NU68</accession>
<name>A0A8J8NU68_HALGN</name>
<proteinExistence type="predicted"/>
<protein>
    <submittedName>
        <fullName evidence="1">Uncharacterized protein</fullName>
    </submittedName>
</protein>
<gene>
    <name evidence="1" type="ORF">FGO68_gene204</name>
</gene>
<keyword evidence="2" id="KW-1185">Reference proteome</keyword>
<organism evidence="1 2">
    <name type="scientific">Halteria grandinella</name>
    <dbReference type="NCBI Taxonomy" id="5974"/>
    <lineage>
        <taxon>Eukaryota</taxon>
        <taxon>Sar</taxon>
        <taxon>Alveolata</taxon>
        <taxon>Ciliophora</taxon>
        <taxon>Intramacronucleata</taxon>
        <taxon>Spirotrichea</taxon>
        <taxon>Stichotrichia</taxon>
        <taxon>Sporadotrichida</taxon>
        <taxon>Halteriidae</taxon>
        <taxon>Halteria</taxon>
    </lineage>
</organism>
<comment type="caution">
    <text evidence="1">The sequence shown here is derived from an EMBL/GenBank/DDBJ whole genome shotgun (WGS) entry which is preliminary data.</text>
</comment>
<evidence type="ECO:0000313" key="2">
    <source>
        <dbReference type="Proteomes" id="UP000785679"/>
    </source>
</evidence>
<dbReference type="AlphaFoldDB" id="A0A8J8NU68"/>
<dbReference type="Proteomes" id="UP000785679">
    <property type="component" value="Unassembled WGS sequence"/>
</dbReference>
<sequence length="104" mass="12455">MLRVTKDVKYSKFFEDVAQRYIVLVKAQLQKDFKTGMGSVQMPSWIFIRLRQSENSSKSSTSQMFFQIVEATYLFNKCVQSWRKLLQLECISFYYAFRHIFLII</sequence>
<evidence type="ECO:0000313" key="1">
    <source>
        <dbReference type="EMBL" id="TNV80304.1"/>
    </source>
</evidence>
<dbReference type="EMBL" id="RRYP01007692">
    <property type="protein sequence ID" value="TNV80304.1"/>
    <property type="molecule type" value="Genomic_DNA"/>
</dbReference>
<reference evidence="1" key="1">
    <citation type="submission" date="2019-06" db="EMBL/GenBank/DDBJ databases">
        <authorList>
            <person name="Zheng W."/>
        </authorList>
    </citation>
    <scope>NUCLEOTIDE SEQUENCE</scope>
    <source>
        <strain evidence="1">QDHG01</strain>
    </source>
</reference>